<name>A0AC61DCB8_9FIRM</name>
<accession>A0AC61DCB8</accession>
<organism evidence="1 2">
    <name type="scientific">Sporanaerobium hydrogeniformans</name>
    <dbReference type="NCBI Taxonomy" id="3072179"/>
    <lineage>
        <taxon>Bacteria</taxon>
        <taxon>Bacillati</taxon>
        <taxon>Bacillota</taxon>
        <taxon>Clostridia</taxon>
        <taxon>Lachnospirales</taxon>
        <taxon>Lachnospiraceae</taxon>
        <taxon>Sporanaerobium</taxon>
    </lineage>
</organism>
<keyword evidence="2" id="KW-1185">Reference proteome</keyword>
<reference evidence="1" key="1">
    <citation type="submission" date="2017-10" db="EMBL/GenBank/DDBJ databases">
        <title>Genome sequence of cellulolytic Lachnospiraceae bacterium XHS1971 isolated from hotspring sediment.</title>
        <authorList>
            <person name="Vasudevan G."/>
            <person name="Joshi A.J."/>
            <person name="Hivarkar S."/>
            <person name="Lanjekar V.B."/>
            <person name="Dhakephalkar P.K."/>
            <person name="Dagar S."/>
        </authorList>
    </citation>
    <scope>NUCLEOTIDE SEQUENCE</scope>
    <source>
        <strain evidence="1">XHS1971</strain>
    </source>
</reference>
<evidence type="ECO:0000313" key="1">
    <source>
        <dbReference type="EMBL" id="PHV70391.1"/>
    </source>
</evidence>
<evidence type="ECO:0000313" key="2">
    <source>
        <dbReference type="Proteomes" id="UP000224460"/>
    </source>
</evidence>
<dbReference type="Proteomes" id="UP000224460">
    <property type="component" value="Unassembled WGS sequence"/>
</dbReference>
<sequence length="742" mass="83545">MFEQWNGFVQGEWSREVNVRDFIQKNYTPYEGDDSFLAGATERTLKLWAEALELMKKEREKGILDVETKIPSTITSHGPGYLDKDLEQIVGFQSDAPLKRNIMPNGGIRTVKSALEAYGYELDPQTLETFSKYRKTHNDGVFAAYTADMRKVRHSGVITGLPDAYGRGRIIGDYRRVALYGVDFLIKDKMAQKDSLEVGIMSEDVIRLREEITEQITSLKELKAMAMSYGIDISNPAQTAKEAIQAVYFGYLGAVKEQDGAAMSLGRTSTFLDIYIERDLKAGIITEEEAQELMDHFVMKLRMVRFLRTPAYNELFSGDPTWVTESIGGMGIDGRPLVTKTSFRFLHTLTTLGPAPEPNLTVLWSTRLPQGFKNYCSKMSIQTSSIQYENDDLMRGYWGDDYGIACCVSAMRIGKQMQFFGARANLAKTLLYAINGGVDEKYNEQISPKFAPITSEYLDFDEVWEKFDQMMDWVASVYVNALNVIHYMHDKYCYEKLEMALHDKEILRTFATGIAGLSVVADSLSAIKYAKVKTIRNEAGLVTDYEIEGEYPAYGNNIEEADELAIKVVETFMAKIRKYPTYRNSYPTMSVLTITSNVVYGKKTGNTPDGRKAGQPFAPGANPMHGRDTKGAVASLASVAKLPYQDSQDGISNTFSIIPGSLGKTLDERVTNLIGLLDGYFAQNAHHLNVNVFDRETLLDAMDHPEKYPQLTVRVSGYAVNFIRLTREQQLDIINRTFHERV</sequence>
<proteinExistence type="predicted"/>
<protein>
    <submittedName>
        <fullName evidence="1">Formate acetyltransferase</fullName>
    </submittedName>
</protein>
<dbReference type="EMBL" id="PEDL01000011">
    <property type="protein sequence ID" value="PHV70391.1"/>
    <property type="molecule type" value="Genomic_DNA"/>
</dbReference>
<comment type="caution">
    <text evidence="1">The sequence shown here is derived from an EMBL/GenBank/DDBJ whole genome shotgun (WGS) entry which is preliminary data.</text>
</comment>
<gene>
    <name evidence="1" type="ORF">CS063_10960</name>
</gene>